<organism evidence="2 3">
    <name type="scientific">Aureimonas ureilytica</name>
    <dbReference type="NCBI Taxonomy" id="401562"/>
    <lineage>
        <taxon>Bacteria</taxon>
        <taxon>Pseudomonadati</taxon>
        <taxon>Pseudomonadota</taxon>
        <taxon>Alphaproteobacteria</taxon>
        <taxon>Hyphomicrobiales</taxon>
        <taxon>Aurantimonadaceae</taxon>
        <taxon>Aureimonas</taxon>
    </lineage>
</organism>
<evidence type="ECO:0008006" key="4">
    <source>
        <dbReference type="Google" id="ProtNLM"/>
    </source>
</evidence>
<feature type="chain" id="PRO_5008041693" description="Porin" evidence="1">
    <location>
        <begin position="22"/>
        <end position="394"/>
    </location>
</feature>
<evidence type="ECO:0000256" key="1">
    <source>
        <dbReference type="SAM" id="SignalP"/>
    </source>
</evidence>
<sequence length="394" mass="42410">MSRRALFLLMLLPTTAAPALAEDTSPSLVERLETAPQIGSDERFIRFSPFVQFDGGWASSSPGDLLDPADRRNGEVRRGRLYTDFGYDDWGGRLTLDFANWEDAAVTYAYVNYKISEALTVQAGYQDIPFSLQNIMGSRSATFAEDGLSSTLQLSDAVGITALAHGERWSLQTGVFGGDINAQPFDDGVTLAARATYAPYLEGGDAVHLGLGLAGGFDRQEPLSFSGGVGTNLVSLSPVSTSDFEKPSKLLSLNGELTATLGRFTFQSEYTVSRVEAARGEEAVLHGGYVSALLFLTDDHRRYEVDGGQFERVKPAHSVSKGGIGAFEIGARLDALDLTDAEDGGAEIAGTAILNWYPTDILRFTASHTYTRVTDGPDEGDEVNATLLRATIVY</sequence>
<dbReference type="RefSeq" id="WP_058635242.1">
    <property type="nucleotide sequence ID" value="NZ_LDPZ01000023.1"/>
</dbReference>
<dbReference type="AlphaFoldDB" id="A0A175R848"/>
<dbReference type="PATRIC" id="fig|401562.3.peg.2037"/>
<proteinExistence type="predicted"/>
<dbReference type="Pfam" id="PF07396">
    <property type="entry name" value="Porin_O_P"/>
    <property type="match status" value="1"/>
</dbReference>
<name>A0A175R848_9HYPH</name>
<dbReference type="STRING" id="401562.NS365_14600"/>
<dbReference type="EMBL" id="LDPZ01000023">
    <property type="protein sequence ID" value="KTQ95337.1"/>
    <property type="molecule type" value="Genomic_DNA"/>
</dbReference>
<gene>
    <name evidence="2" type="ORF">NS226_12420</name>
</gene>
<dbReference type="InterPro" id="IPR023614">
    <property type="entry name" value="Porin_dom_sf"/>
</dbReference>
<feature type="signal peptide" evidence="1">
    <location>
        <begin position="1"/>
        <end position="21"/>
    </location>
</feature>
<dbReference type="SUPFAM" id="SSF56935">
    <property type="entry name" value="Porins"/>
    <property type="match status" value="1"/>
</dbReference>
<keyword evidence="1" id="KW-0732">Signal</keyword>
<evidence type="ECO:0000313" key="2">
    <source>
        <dbReference type="EMBL" id="KTQ95337.1"/>
    </source>
</evidence>
<dbReference type="Gene3D" id="2.40.160.10">
    <property type="entry name" value="Porin"/>
    <property type="match status" value="1"/>
</dbReference>
<dbReference type="InterPro" id="IPR010870">
    <property type="entry name" value="Porin_O/P"/>
</dbReference>
<accession>A0A175R848</accession>
<protein>
    <recommendedName>
        <fullName evidence="4">Porin</fullName>
    </recommendedName>
</protein>
<dbReference type="Proteomes" id="UP000078272">
    <property type="component" value="Unassembled WGS sequence"/>
</dbReference>
<comment type="caution">
    <text evidence="2">The sequence shown here is derived from an EMBL/GenBank/DDBJ whole genome shotgun (WGS) entry which is preliminary data.</text>
</comment>
<reference evidence="2 3" key="1">
    <citation type="journal article" date="2016" name="Front. Microbiol.">
        <title>Genomic Resource of Rice Seed Associated Bacteria.</title>
        <authorList>
            <person name="Midha S."/>
            <person name="Bansal K."/>
            <person name="Sharma S."/>
            <person name="Kumar N."/>
            <person name="Patil P.P."/>
            <person name="Chaudhry V."/>
            <person name="Patil P.B."/>
        </authorList>
    </citation>
    <scope>NUCLEOTIDE SEQUENCE [LARGE SCALE GENOMIC DNA]</scope>
    <source>
        <strain evidence="2 3">NS226</strain>
    </source>
</reference>
<evidence type="ECO:0000313" key="3">
    <source>
        <dbReference type="Proteomes" id="UP000078272"/>
    </source>
</evidence>